<evidence type="ECO:0000256" key="1">
    <source>
        <dbReference type="SAM" id="MobiDB-lite"/>
    </source>
</evidence>
<protein>
    <submittedName>
        <fullName evidence="2">Uncharacterized protein</fullName>
    </submittedName>
</protein>
<sequence>MLTCVIILANLSAPIKHCHLSISSISHETLTLMSIISFHHHGSRHPNHQSRCRPPRFHIRSAVAPNAVNLNRKLDATIILAHQQPLQKTPPRRTHQPAHVSENEPDRKPASVHVGTAKNAATAASHQRFAVHQSETATHTAATSNHHTSAPSWTTASPTIVSLKPPRNHRSHGSSPPL</sequence>
<keyword evidence="3" id="KW-1185">Reference proteome</keyword>
<dbReference type="Proteomes" id="UP000501690">
    <property type="component" value="Linkage Group LG1"/>
</dbReference>
<gene>
    <name evidence="2" type="ORF">DEO72_LG1g3296</name>
</gene>
<evidence type="ECO:0000313" key="2">
    <source>
        <dbReference type="EMBL" id="QCD79650.1"/>
    </source>
</evidence>
<organism evidence="2 3">
    <name type="scientific">Vigna unguiculata</name>
    <name type="common">Cowpea</name>
    <dbReference type="NCBI Taxonomy" id="3917"/>
    <lineage>
        <taxon>Eukaryota</taxon>
        <taxon>Viridiplantae</taxon>
        <taxon>Streptophyta</taxon>
        <taxon>Embryophyta</taxon>
        <taxon>Tracheophyta</taxon>
        <taxon>Spermatophyta</taxon>
        <taxon>Magnoliopsida</taxon>
        <taxon>eudicotyledons</taxon>
        <taxon>Gunneridae</taxon>
        <taxon>Pentapetalae</taxon>
        <taxon>rosids</taxon>
        <taxon>fabids</taxon>
        <taxon>Fabales</taxon>
        <taxon>Fabaceae</taxon>
        <taxon>Papilionoideae</taxon>
        <taxon>50 kb inversion clade</taxon>
        <taxon>NPAAA clade</taxon>
        <taxon>indigoferoid/millettioid clade</taxon>
        <taxon>Phaseoleae</taxon>
        <taxon>Vigna</taxon>
    </lineage>
</organism>
<feature type="compositionally biased region" description="Low complexity" evidence="1">
    <location>
        <begin position="132"/>
        <end position="159"/>
    </location>
</feature>
<reference evidence="2 3" key="1">
    <citation type="submission" date="2019-04" db="EMBL/GenBank/DDBJ databases">
        <title>An improved genome assembly and genetic linkage map for asparagus bean, Vigna unguiculata ssp. sesquipedialis.</title>
        <authorList>
            <person name="Xia Q."/>
            <person name="Zhang R."/>
            <person name="Dong Y."/>
        </authorList>
    </citation>
    <scope>NUCLEOTIDE SEQUENCE [LARGE SCALE GENOMIC DNA]</scope>
    <source>
        <tissue evidence="2">Leaf</tissue>
    </source>
</reference>
<evidence type="ECO:0000313" key="3">
    <source>
        <dbReference type="Proteomes" id="UP000501690"/>
    </source>
</evidence>
<feature type="region of interest" description="Disordered" evidence="1">
    <location>
        <begin position="83"/>
        <end position="178"/>
    </location>
</feature>
<accession>A0A4D6KSG9</accession>
<name>A0A4D6KSG9_VIGUN</name>
<proteinExistence type="predicted"/>
<dbReference type="EMBL" id="CP039345">
    <property type="protein sequence ID" value="QCD79650.1"/>
    <property type="molecule type" value="Genomic_DNA"/>
</dbReference>
<dbReference type="AlphaFoldDB" id="A0A4D6KSG9"/>